<dbReference type="PROSITE" id="PS50958">
    <property type="entry name" value="SMB_2"/>
    <property type="match status" value="1"/>
</dbReference>
<keyword evidence="4" id="KW-1185">Reference proteome</keyword>
<sequence length="849" mass="95411">MATNPSRRIAAAFLVLLTTQEFRPLHSIQKLPIKIQNKMSNFSSISEKTPDGQPVMSHLHLDENEKLENETRSDALTDINRATAEVNITLPAIFSDFVSNKLRTASVLDVNSSQDLNAKRGLTRKLKVRNDLAPSFQNHSSRMLNLSWGKQRTNSYSGTEPHSNTDRIYMDFNLSTWNDFESLEEHGGLNNTSSDDGKINWETGTQGEEFEALDLQFVEKKGGSRSFNMTPTVIEIENEENLVYTCAYKCGEEALLPCSCSALCVVYDTCCENFSQDCPHILQDARYEFGDLITSDKFCSVDSNFIISSCPRHVQTHNIEINEMQPNKSVKAEEILKDLSENVSFIRITVFESLTTSLAPAGPEETVEKKLKTAALRAPVTDASSGITYINKTVYDCHKHRDNNYFVWALKLNYVYTNPKSLEDLKNLEDLDEYGPFFNRAILSRHLCYGKVIRTCPATWQAKKGQESYETKCLEFFGLTTYRKGGFAKAWYHNRFCAYCNEGRDKTFTLRDQGGIILRENDLRMLMTINHAGRITLTVMYPPFFRTSSISWSKVSCKPTSGISGDKLQENLTSISVGQRSVCSAKCSGSGFTLRGDGYCKSLHVAKVAVSDDGLPPLCSAALHGLASFITCGIQSMVHTMPHAEFRHTTASIQIDSKTQNTLYVVKIDVNLTLPYDSFFSTRNEESIINWRHLEVMAKSLKRYRLSNDLCGPSDTKNFRFDQKQVTPISLEQIVSVSWEMSQAFEQLKESLGPALNTNTTTTFCMSPLSAPKSYEEAIFVCRETFDYAPDAKAVAEFLDSPCFSHLDDVQLAKSGGSMDILKVKGRNLQTHWFLALGLGVLMVKRPHL</sequence>
<dbReference type="EMBL" id="JAWDGP010001071">
    <property type="protein sequence ID" value="KAK3795317.1"/>
    <property type="molecule type" value="Genomic_DNA"/>
</dbReference>
<evidence type="ECO:0000313" key="3">
    <source>
        <dbReference type="EMBL" id="KAK3795317.1"/>
    </source>
</evidence>
<gene>
    <name evidence="3" type="ORF">RRG08_019592</name>
</gene>
<evidence type="ECO:0000256" key="1">
    <source>
        <dbReference type="ARBA" id="ARBA00023157"/>
    </source>
</evidence>
<reference evidence="3" key="1">
    <citation type="journal article" date="2023" name="G3 (Bethesda)">
        <title>A reference genome for the long-term kleptoplast-retaining sea slug Elysia crispata morphotype clarki.</title>
        <authorList>
            <person name="Eastman K.E."/>
            <person name="Pendleton A.L."/>
            <person name="Shaikh M.A."/>
            <person name="Suttiyut T."/>
            <person name="Ogas R."/>
            <person name="Tomko P."/>
            <person name="Gavelis G."/>
            <person name="Widhalm J.R."/>
            <person name="Wisecaver J.H."/>
        </authorList>
    </citation>
    <scope>NUCLEOTIDE SEQUENCE</scope>
    <source>
        <strain evidence="3">ECLA1</strain>
    </source>
</reference>
<evidence type="ECO:0000259" key="2">
    <source>
        <dbReference type="PROSITE" id="PS50958"/>
    </source>
</evidence>
<evidence type="ECO:0000313" key="4">
    <source>
        <dbReference type="Proteomes" id="UP001283361"/>
    </source>
</evidence>
<feature type="domain" description="SMB" evidence="2">
    <location>
        <begin position="242"/>
        <end position="282"/>
    </location>
</feature>
<accession>A0AAE1E616</accession>
<dbReference type="SUPFAM" id="SSF90188">
    <property type="entry name" value="Somatomedin B domain"/>
    <property type="match status" value="1"/>
</dbReference>
<organism evidence="3 4">
    <name type="scientific">Elysia crispata</name>
    <name type="common">lettuce slug</name>
    <dbReference type="NCBI Taxonomy" id="231223"/>
    <lineage>
        <taxon>Eukaryota</taxon>
        <taxon>Metazoa</taxon>
        <taxon>Spiralia</taxon>
        <taxon>Lophotrochozoa</taxon>
        <taxon>Mollusca</taxon>
        <taxon>Gastropoda</taxon>
        <taxon>Heterobranchia</taxon>
        <taxon>Euthyneura</taxon>
        <taxon>Panpulmonata</taxon>
        <taxon>Sacoglossa</taxon>
        <taxon>Placobranchoidea</taxon>
        <taxon>Plakobranchidae</taxon>
        <taxon>Elysia</taxon>
    </lineage>
</organism>
<keyword evidence="1" id="KW-1015">Disulfide bond</keyword>
<dbReference type="InterPro" id="IPR001212">
    <property type="entry name" value="Somatomedin_B_dom"/>
</dbReference>
<dbReference type="AlphaFoldDB" id="A0AAE1E616"/>
<dbReference type="Proteomes" id="UP001283361">
    <property type="component" value="Unassembled WGS sequence"/>
</dbReference>
<name>A0AAE1E616_9GAST</name>
<proteinExistence type="predicted"/>
<dbReference type="PROSITE" id="PS00524">
    <property type="entry name" value="SMB_1"/>
    <property type="match status" value="1"/>
</dbReference>
<dbReference type="InterPro" id="IPR036024">
    <property type="entry name" value="Somatomedin_B-like_dom_sf"/>
</dbReference>
<comment type="caution">
    <text evidence="3">The sequence shown here is derived from an EMBL/GenBank/DDBJ whole genome shotgun (WGS) entry which is preliminary data.</text>
</comment>
<protein>
    <recommendedName>
        <fullName evidence="2">SMB domain-containing protein</fullName>
    </recommendedName>
</protein>